<evidence type="ECO:0000313" key="7">
    <source>
        <dbReference type="Proteomes" id="UP000740329"/>
    </source>
</evidence>
<keyword evidence="4" id="KW-0812">Transmembrane</keyword>
<dbReference type="GO" id="GO:1990599">
    <property type="term" value="F:3' overhang single-stranded DNA endodeoxyribonuclease activity"/>
    <property type="evidence" value="ECO:0007669"/>
    <property type="project" value="UniProtKB-EC"/>
</dbReference>
<keyword evidence="2" id="KW-0255">Endonuclease</keyword>
<organism evidence="6 7">
    <name type="scientific">Methanococcus voltae</name>
    <dbReference type="NCBI Taxonomy" id="2188"/>
    <lineage>
        <taxon>Archaea</taxon>
        <taxon>Methanobacteriati</taxon>
        <taxon>Methanobacteriota</taxon>
        <taxon>Methanomada group</taxon>
        <taxon>Methanococci</taxon>
        <taxon>Methanococcales</taxon>
        <taxon>Methanococcaceae</taxon>
        <taxon>Methanococcus</taxon>
    </lineage>
</organism>
<name>A0A8J7UU69_METVO</name>
<feature type="transmembrane region" description="Helical" evidence="4">
    <location>
        <begin position="12"/>
        <end position="31"/>
    </location>
</feature>
<sequence>MRDNSNKLKFRNCIFYMVIIIILTAILSFSGCTSFSSFSFSLDKNPNEMNNTEFFNSHEKILVKVDKIVDGDTVYMDVILNDSNSYLIDPWDFDSKSKEKYNKSIIKLRLLGVDTPETYGLNKANEYQNYDNSFISNLTYLKLWGKLAKNYTIEKLDNKTVYLLFDKKSDKKGKYGRYLVYIFLKDNESNEKYINFNEELLKNGYARVYVSDFELKDKFLKIEENSKKNKIGMWY</sequence>
<evidence type="ECO:0000256" key="4">
    <source>
        <dbReference type="SAM" id="Phobius"/>
    </source>
</evidence>
<dbReference type="InterPro" id="IPR016071">
    <property type="entry name" value="Staphylococal_nuclease_OB-fold"/>
</dbReference>
<dbReference type="EMBL" id="JAGGMV010000001">
    <property type="protein sequence ID" value="MBP2201016.1"/>
    <property type="molecule type" value="Genomic_DNA"/>
</dbReference>
<gene>
    <name evidence="6" type="ORF">J3E07_000414</name>
</gene>
<protein>
    <submittedName>
        <fullName evidence="6">Micrococcal nuclease</fullName>
        <ecNumber evidence="6">3.1.31.1</ecNumber>
    </submittedName>
</protein>
<evidence type="ECO:0000256" key="2">
    <source>
        <dbReference type="ARBA" id="ARBA00022759"/>
    </source>
</evidence>
<dbReference type="AlphaFoldDB" id="A0A8J7UU69"/>
<dbReference type="PROSITE" id="PS50830">
    <property type="entry name" value="TNASE_3"/>
    <property type="match status" value="1"/>
</dbReference>
<reference evidence="6" key="1">
    <citation type="submission" date="2021-03" db="EMBL/GenBank/DDBJ databases">
        <title>Genomic Encyclopedia of Type Strains, Phase IV (KMG-V): Genome sequencing to study the core and pangenomes of soil and plant-associated prokaryotes.</title>
        <authorList>
            <person name="Whitman W."/>
        </authorList>
    </citation>
    <scope>NUCLEOTIDE SEQUENCE</scope>
    <source>
        <strain evidence="6">C4</strain>
    </source>
</reference>
<dbReference type="PANTHER" id="PTHR12302">
    <property type="entry name" value="EBNA2 BINDING PROTEIN P100"/>
    <property type="match status" value="1"/>
</dbReference>
<proteinExistence type="predicted"/>
<keyword evidence="4" id="KW-1133">Transmembrane helix</keyword>
<keyword evidence="1" id="KW-0540">Nuclease</keyword>
<feature type="domain" description="TNase-like" evidence="5">
    <location>
        <begin position="59"/>
        <end position="235"/>
    </location>
</feature>
<dbReference type="Gene3D" id="2.40.50.90">
    <property type="match status" value="1"/>
</dbReference>
<keyword evidence="3 6" id="KW-0378">Hydrolase</keyword>
<dbReference type="EC" id="3.1.31.1" evidence="6"/>
<evidence type="ECO:0000313" key="6">
    <source>
        <dbReference type="EMBL" id="MBP2201016.1"/>
    </source>
</evidence>
<keyword evidence="4" id="KW-0472">Membrane</keyword>
<dbReference type="SUPFAM" id="SSF50199">
    <property type="entry name" value="Staphylococcal nuclease"/>
    <property type="match status" value="1"/>
</dbReference>
<dbReference type="Proteomes" id="UP000740329">
    <property type="component" value="Unassembled WGS sequence"/>
</dbReference>
<dbReference type="PANTHER" id="PTHR12302:SF3">
    <property type="entry name" value="SERINE_THREONINE-PROTEIN KINASE 31"/>
    <property type="match status" value="1"/>
</dbReference>
<dbReference type="RefSeq" id="WP_245314032.1">
    <property type="nucleotide sequence ID" value="NZ_JAGGMU010000001.1"/>
</dbReference>
<comment type="caution">
    <text evidence="6">The sequence shown here is derived from an EMBL/GenBank/DDBJ whole genome shotgun (WGS) entry which is preliminary data.</text>
</comment>
<evidence type="ECO:0000256" key="3">
    <source>
        <dbReference type="ARBA" id="ARBA00022801"/>
    </source>
</evidence>
<dbReference type="PROSITE" id="PS51257">
    <property type="entry name" value="PROKAR_LIPOPROTEIN"/>
    <property type="match status" value="1"/>
</dbReference>
<dbReference type="InterPro" id="IPR035437">
    <property type="entry name" value="SNase_OB-fold_sf"/>
</dbReference>
<dbReference type="SMART" id="SM00318">
    <property type="entry name" value="SNc"/>
    <property type="match status" value="1"/>
</dbReference>
<evidence type="ECO:0000256" key="1">
    <source>
        <dbReference type="ARBA" id="ARBA00022722"/>
    </source>
</evidence>
<accession>A0A8J7UU69</accession>
<dbReference type="Pfam" id="PF00565">
    <property type="entry name" value="SNase"/>
    <property type="match status" value="1"/>
</dbReference>
<evidence type="ECO:0000259" key="5">
    <source>
        <dbReference type="PROSITE" id="PS50830"/>
    </source>
</evidence>